<feature type="compositionally biased region" description="Low complexity" evidence="1">
    <location>
        <begin position="315"/>
        <end position="332"/>
    </location>
</feature>
<feature type="compositionally biased region" description="Pro residues" evidence="1">
    <location>
        <begin position="379"/>
        <end position="402"/>
    </location>
</feature>
<feature type="compositionally biased region" description="Low complexity" evidence="1">
    <location>
        <begin position="77"/>
        <end position="96"/>
    </location>
</feature>
<evidence type="ECO:0000313" key="3">
    <source>
        <dbReference type="Proteomes" id="UP000645828"/>
    </source>
</evidence>
<feature type="compositionally biased region" description="Low complexity" evidence="1">
    <location>
        <begin position="465"/>
        <end position="484"/>
    </location>
</feature>
<protein>
    <submittedName>
        <fullName evidence="2">(raccoon dog) hypothetical protein</fullName>
    </submittedName>
</protein>
<feature type="compositionally biased region" description="Pro residues" evidence="1">
    <location>
        <begin position="131"/>
        <end position="146"/>
    </location>
</feature>
<keyword evidence="3" id="KW-1185">Reference proteome</keyword>
<feature type="compositionally biased region" description="Low complexity" evidence="1">
    <location>
        <begin position="267"/>
        <end position="278"/>
    </location>
</feature>
<feature type="compositionally biased region" description="Basic residues" evidence="1">
    <location>
        <begin position="508"/>
        <end position="517"/>
    </location>
</feature>
<name>A0A811ZTM7_NYCPR</name>
<organism evidence="2 3">
    <name type="scientific">Nyctereutes procyonoides</name>
    <name type="common">Raccoon dog</name>
    <name type="synonym">Canis procyonoides</name>
    <dbReference type="NCBI Taxonomy" id="34880"/>
    <lineage>
        <taxon>Eukaryota</taxon>
        <taxon>Metazoa</taxon>
        <taxon>Chordata</taxon>
        <taxon>Craniata</taxon>
        <taxon>Vertebrata</taxon>
        <taxon>Euteleostomi</taxon>
        <taxon>Mammalia</taxon>
        <taxon>Eutheria</taxon>
        <taxon>Laurasiatheria</taxon>
        <taxon>Carnivora</taxon>
        <taxon>Caniformia</taxon>
        <taxon>Canidae</taxon>
        <taxon>Nyctereutes</taxon>
    </lineage>
</organism>
<reference evidence="2" key="1">
    <citation type="submission" date="2020-12" db="EMBL/GenBank/DDBJ databases">
        <authorList>
            <consortium name="Molecular Ecology Group"/>
        </authorList>
    </citation>
    <scope>NUCLEOTIDE SEQUENCE</scope>
    <source>
        <strain evidence="2">TBG_1078</strain>
    </source>
</reference>
<sequence length="575" mass="61121">MHTEVFTGKMIPCSPYRTIYHRSPRCILPPKTQDGRGNPNTANTRALIPHRCCPRCPSPANTAEGTYETLESSRMKPAYPAAPRPRTAEPAAARPPDGVRTPPARGHTDPSVSRLPRADLPPRPRAGHPPRAAPPPPPAGRSPTAPPRRTAPTPPRTPSSPRRRRPGGGATRSARGPGLHYPQCLSAQRACAVASRLHRAAGDPRRWLRAALAWTPPLRDSLSLLGFCRRLTSARRPHRRYPGTREDTLQPSLHGERPRPASRSGLRGSRTALAASGRGSRRRGPRGGLSPGHPPTPTPQAGAWHPRGPRGQGQSPRTGSGSRVRPRGSPGPRARPRPPGTPPPAAARQGRPPRLSHSTVAPGRRLRPAARTKGREPAQGPPAPALPPALPTFPPASQPPRPRSPRPTNLIAEVTLNGARRDLTGGRRLGPPRAGRPAEGPPTLPAPRCPLDEREIDGGAPPPAGDGRAPSRGAEGALGAEARLPAVPQFTRLWRRRPCVRAPGCRPPRVRPVRPRCRPPGPAPVPARGRAHGSRPGRREPQTGEGTLELGPGRGAASRRAPGRRSAGRGAGRPS</sequence>
<dbReference type="AlphaFoldDB" id="A0A811ZTM7"/>
<evidence type="ECO:0000256" key="1">
    <source>
        <dbReference type="SAM" id="MobiDB-lite"/>
    </source>
</evidence>
<feature type="compositionally biased region" description="Basic and acidic residues" evidence="1">
    <location>
        <begin position="243"/>
        <end position="259"/>
    </location>
</feature>
<accession>A0A811ZTM7</accession>
<evidence type="ECO:0000313" key="2">
    <source>
        <dbReference type="EMBL" id="CAD7691963.1"/>
    </source>
</evidence>
<feature type="compositionally biased region" description="Low complexity" evidence="1">
    <location>
        <begin position="429"/>
        <end position="438"/>
    </location>
</feature>
<feature type="compositionally biased region" description="Polar residues" evidence="1">
    <location>
        <begin position="59"/>
        <end position="72"/>
    </location>
</feature>
<feature type="region of interest" description="Disordered" evidence="1">
    <location>
        <begin position="54"/>
        <end position="181"/>
    </location>
</feature>
<dbReference type="EMBL" id="CAJHUB010000775">
    <property type="protein sequence ID" value="CAD7691963.1"/>
    <property type="molecule type" value="Genomic_DNA"/>
</dbReference>
<comment type="caution">
    <text evidence="2">The sequence shown here is derived from an EMBL/GenBank/DDBJ whole genome shotgun (WGS) entry which is preliminary data.</text>
</comment>
<dbReference type="Proteomes" id="UP000645828">
    <property type="component" value="Unassembled WGS sequence"/>
</dbReference>
<proteinExistence type="predicted"/>
<gene>
    <name evidence="2" type="ORF">NYPRO_LOCUS24757</name>
</gene>
<feature type="compositionally biased region" description="Pro residues" evidence="1">
    <location>
        <begin position="439"/>
        <end position="448"/>
    </location>
</feature>
<feature type="region of interest" description="Disordered" evidence="1">
    <location>
        <begin position="236"/>
        <end position="575"/>
    </location>
</feature>